<protein>
    <submittedName>
        <fullName evidence="2">Uncharacterized protein</fullName>
    </submittedName>
</protein>
<proteinExistence type="predicted"/>
<reference evidence="2" key="1">
    <citation type="submission" date="2021-01" db="EMBL/GenBank/DDBJ databases">
        <authorList>
            <person name="Corre E."/>
            <person name="Pelletier E."/>
            <person name="Niang G."/>
            <person name="Scheremetjew M."/>
            <person name="Finn R."/>
            <person name="Kale V."/>
            <person name="Holt S."/>
            <person name="Cochrane G."/>
            <person name="Meng A."/>
            <person name="Brown T."/>
            <person name="Cohen L."/>
        </authorList>
    </citation>
    <scope>NUCLEOTIDE SEQUENCE</scope>
    <source>
        <strain evidence="2">B650</strain>
    </source>
</reference>
<gene>
    <name evidence="2" type="ORF">LDAN0321_LOCUS20625</name>
</gene>
<evidence type="ECO:0000313" key="2">
    <source>
        <dbReference type="EMBL" id="CAD9612945.1"/>
    </source>
</evidence>
<evidence type="ECO:0000256" key="1">
    <source>
        <dbReference type="SAM" id="MobiDB-lite"/>
    </source>
</evidence>
<sequence>MHRSNSVKLNEWTADPNYCSEKSTTSTPVHENPNSAIAVEGNIKHPTMMSRSQSFCDGMLTPKRSIFPTTTIDRYKPYVASGNMNRSMSLPSRLCSPPQHASLAQDSSNLTRIDPHAQFDMAKHLPFLSLEDDSAEEVLPSPDLVVAGGEEVEDTSVPRPQQQQQVDDQAQAEKLQRSIFGGGLKMRKSSTDGTSSFMTASTSVSDASLSSEGSEVATVAPRPKSILRNKSLDSSFEGNAQRRRVSRMSERCKSFDDELYSRERKLGFPQHNDRRTKSCSQMMKVSFASRVRVLEFERSKDEDSHGFAGWFTPLELAKFKADAVRQMREERARLFIGGRTRSMRGSEAFATPIMPVVTPSGSPRIKPSITTEIQNILVVDVHDIFLKLFSKALKEMMPHVKVVTAMSAIEALKQIEIAKLAHGNRLDAPTHGFDIVIAEERLHSPNMSTRNNMARKYSGSKEVHSTSPASVDGLFLDNKQDPSESISYTGSQLIGFLNQQEKVAESRGMFAVQRTFLIGVSASLKDDRTKLSKAGANLLWSKPPPLMNNALRDTLFNGVLEKRGKK</sequence>
<feature type="region of interest" description="Disordered" evidence="1">
    <location>
        <begin position="150"/>
        <end position="169"/>
    </location>
</feature>
<name>A0A7S2LQ49_9STRA</name>
<accession>A0A7S2LQ49</accession>
<dbReference type="EMBL" id="HBGY01032933">
    <property type="protein sequence ID" value="CAD9612945.1"/>
    <property type="molecule type" value="Transcribed_RNA"/>
</dbReference>
<organism evidence="2">
    <name type="scientific">Leptocylindrus danicus</name>
    <dbReference type="NCBI Taxonomy" id="163516"/>
    <lineage>
        <taxon>Eukaryota</taxon>
        <taxon>Sar</taxon>
        <taxon>Stramenopiles</taxon>
        <taxon>Ochrophyta</taxon>
        <taxon>Bacillariophyta</taxon>
        <taxon>Coscinodiscophyceae</taxon>
        <taxon>Chaetocerotophycidae</taxon>
        <taxon>Leptocylindrales</taxon>
        <taxon>Leptocylindraceae</taxon>
        <taxon>Leptocylindrus</taxon>
    </lineage>
</organism>
<dbReference type="AlphaFoldDB" id="A0A7S2LQ49"/>